<dbReference type="CDD" id="cd01335">
    <property type="entry name" value="Radical_SAM"/>
    <property type="match status" value="1"/>
</dbReference>
<dbReference type="PANTHER" id="PTHR43075">
    <property type="entry name" value="FORMATE LYASE ACTIVATING ENZYME, PUTATIVE (AFU_ORTHOLOGUE AFUA_2G15630)-RELATED"/>
    <property type="match status" value="1"/>
</dbReference>
<dbReference type="InterPro" id="IPR016431">
    <property type="entry name" value="Pyrv-formate_lyase-activ_prd"/>
</dbReference>
<comment type="similarity">
    <text evidence="2">Belongs to the organic radical-activating enzymes family.</text>
</comment>
<dbReference type="RefSeq" id="WP_369018450.1">
    <property type="nucleotide sequence ID" value="NZ_CP121689.1"/>
</dbReference>
<reference evidence="10 11" key="1">
    <citation type="submission" date="2023-03" db="EMBL/GenBank/DDBJ databases">
        <title>Novel Species.</title>
        <authorList>
            <person name="Ma S."/>
        </authorList>
    </citation>
    <scope>NUCLEOTIDE SEQUENCE [LARGE SCALE GENOMIC DNA]</scope>
    <source>
        <strain evidence="10 11">B11</strain>
    </source>
</reference>
<dbReference type="InterPro" id="IPR058240">
    <property type="entry name" value="rSAM_sf"/>
</dbReference>
<keyword evidence="4" id="KW-0949">S-adenosyl-L-methionine</keyword>
<keyword evidence="11" id="KW-1185">Reference proteome</keyword>
<proteinExistence type="inferred from homology"/>
<comment type="cofactor">
    <cofactor evidence="1">
        <name>[4Fe-4S] cluster</name>
        <dbReference type="ChEBI" id="CHEBI:49883"/>
    </cofactor>
</comment>
<evidence type="ECO:0000313" key="10">
    <source>
        <dbReference type="EMBL" id="WZL76292.1"/>
    </source>
</evidence>
<evidence type="ECO:0000256" key="2">
    <source>
        <dbReference type="ARBA" id="ARBA00009777"/>
    </source>
</evidence>
<dbReference type="InterPro" id="IPR001989">
    <property type="entry name" value="Radical_activat_CS"/>
</dbReference>
<dbReference type="SFLD" id="SFLDS00029">
    <property type="entry name" value="Radical_SAM"/>
    <property type="match status" value="1"/>
</dbReference>
<keyword evidence="3" id="KW-0004">4Fe-4S</keyword>
<protein>
    <submittedName>
        <fullName evidence="10">Radical SAM protein</fullName>
    </submittedName>
</protein>
<name>A0ABZ2YCG9_9BACT</name>
<evidence type="ECO:0000256" key="5">
    <source>
        <dbReference type="ARBA" id="ARBA00022723"/>
    </source>
</evidence>
<dbReference type="SFLD" id="SFLDG01099">
    <property type="entry name" value="Uncharacterised_Radical_SAM_Su"/>
    <property type="match status" value="1"/>
</dbReference>
<dbReference type="PROSITE" id="PS51918">
    <property type="entry name" value="RADICAL_SAM"/>
    <property type="match status" value="1"/>
</dbReference>
<dbReference type="SUPFAM" id="SSF102114">
    <property type="entry name" value="Radical SAM enzymes"/>
    <property type="match status" value="1"/>
</dbReference>
<evidence type="ECO:0000256" key="3">
    <source>
        <dbReference type="ARBA" id="ARBA00022485"/>
    </source>
</evidence>
<dbReference type="PROSITE" id="PS01087">
    <property type="entry name" value="RADICAL_ACTIVATING"/>
    <property type="match status" value="1"/>
</dbReference>
<keyword evidence="7" id="KW-0408">Iron</keyword>
<keyword evidence="5" id="KW-0479">Metal-binding</keyword>
<evidence type="ECO:0000256" key="6">
    <source>
        <dbReference type="ARBA" id="ARBA00023002"/>
    </source>
</evidence>
<accession>A0ABZ2YCG9</accession>
<dbReference type="InterPro" id="IPR013785">
    <property type="entry name" value="Aldolase_TIM"/>
</dbReference>
<keyword evidence="8" id="KW-0411">Iron-sulfur</keyword>
<dbReference type="PANTHER" id="PTHR43075:SF1">
    <property type="entry name" value="FORMATE LYASE ACTIVATING ENZYME, PUTATIVE (AFU_ORTHOLOGUE AFUA_2G15630)-RELATED"/>
    <property type="match status" value="1"/>
</dbReference>
<gene>
    <name evidence="10" type="ORF">QBE54_00740</name>
</gene>
<evidence type="ECO:0000256" key="1">
    <source>
        <dbReference type="ARBA" id="ARBA00001966"/>
    </source>
</evidence>
<sequence length="291" mass="32659">MVDLETVEQFLGSLSFCKVCPLECGVNRLQGERGRCGTGFLPEVASYHPHFGEESILSGWGGSGTIFFSGCNMKCVYCQNYSISQLGEGEAISIEDLARIMLALERMRCHNVNLVSPSHFAPQILKALYIAREKGLGIPIVYNTGGYDKLETLKLFRGVVDIYLPDMRYASEESALRYSGVPNYPEVNRQALIEMFRQVGEVMLLNGIAVKGLIIRILLIPSLVEEALENLRFIAENISKKVHVTLMRQYRPVYKVSAGCFPELNSFIDDNTYRKVVRFARELGLSNLILQ</sequence>
<dbReference type="PIRSF" id="PIRSF004869">
    <property type="entry name" value="PflX_prd"/>
    <property type="match status" value="1"/>
</dbReference>
<dbReference type="EMBL" id="CP121689">
    <property type="protein sequence ID" value="WZL76292.1"/>
    <property type="molecule type" value="Genomic_DNA"/>
</dbReference>
<evidence type="ECO:0000256" key="8">
    <source>
        <dbReference type="ARBA" id="ARBA00023014"/>
    </source>
</evidence>
<feature type="domain" description="Radical SAM core" evidence="9">
    <location>
        <begin position="57"/>
        <end position="286"/>
    </location>
</feature>
<keyword evidence="6" id="KW-0560">Oxidoreductase</keyword>
<evidence type="ECO:0000256" key="4">
    <source>
        <dbReference type="ARBA" id="ARBA00022691"/>
    </source>
</evidence>
<evidence type="ECO:0000259" key="9">
    <source>
        <dbReference type="PROSITE" id="PS51918"/>
    </source>
</evidence>
<dbReference type="Pfam" id="PF04055">
    <property type="entry name" value="Radical_SAM"/>
    <property type="match status" value="1"/>
</dbReference>
<organism evidence="10 11">
    <name type="scientific">Thermatribacter velox</name>
    <dbReference type="NCBI Taxonomy" id="3039681"/>
    <lineage>
        <taxon>Bacteria</taxon>
        <taxon>Pseudomonadati</taxon>
        <taxon>Atribacterota</taxon>
        <taxon>Atribacteria</taxon>
        <taxon>Atribacterales</taxon>
        <taxon>Thermatribacteraceae</taxon>
        <taxon>Thermatribacter</taxon>
    </lineage>
</organism>
<dbReference type="InterPro" id="IPR007197">
    <property type="entry name" value="rSAM"/>
</dbReference>
<evidence type="ECO:0000313" key="11">
    <source>
        <dbReference type="Proteomes" id="UP001461341"/>
    </source>
</evidence>
<dbReference type="Gene3D" id="3.20.20.70">
    <property type="entry name" value="Aldolase class I"/>
    <property type="match status" value="1"/>
</dbReference>
<evidence type="ECO:0000256" key="7">
    <source>
        <dbReference type="ARBA" id="ARBA00023004"/>
    </source>
</evidence>
<dbReference type="Proteomes" id="UP001461341">
    <property type="component" value="Chromosome"/>
</dbReference>
<dbReference type="InterPro" id="IPR040085">
    <property type="entry name" value="MJ0674-like"/>
</dbReference>